<dbReference type="GO" id="GO:0016020">
    <property type="term" value="C:membrane"/>
    <property type="evidence" value="ECO:0007669"/>
    <property type="project" value="UniProtKB-SubCell"/>
</dbReference>
<dbReference type="InterPro" id="IPR051617">
    <property type="entry name" value="UNC-93-like_regulator"/>
</dbReference>
<feature type="transmembrane region" description="Helical" evidence="6">
    <location>
        <begin position="97"/>
        <end position="113"/>
    </location>
</feature>
<feature type="transmembrane region" description="Helical" evidence="6">
    <location>
        <begin position="386"/>
        <end position="410"/>
    </location>
</feature>
<dbReference type="CDD" id="cd06178">
    <property type="entry name" value="MFS_unc93-like"/>
    <property type="match status" value="1"/>
</dbReference>
<organism evidence="7 8">
    <name type="scientific">Sclerotinia borealis (strain F-4128)</name>
    <dbReference type="NCBI Taxonomy" id="1432307"/>
    <lineage>
        <taxon>Eukaryota</taxon>
        <taxon>Fungi</taxon>
        <taxon>Dikarya</taxon>
        <taxon>Ascomycota</taxon>
        <taxon>Pezizomycotina</taxon>
        <taxon>Leotiomycetes</taxon>
        <taxon>Helotiales</taxon>
        <taxon>Sclerotiniaceae</taxon>
        <taxon>Sclerotinia</taxon>
    </lineage>
</organism>
<feature type="region of interest" description="Disordered" evidence="5">
    <location>
        <begin position="1"/>
        <end position="29"/>
    </location>
</feature>
<dbReference type="InterPro" id="IPR036259">
    <property type="entry name" value="MFS_trans_sf"/>
</dbReference>
<reference evidence="7 8" key="1">
    <citation type="journal article" date="2014" name="Genome Announc.">
        <title>Draft genome sequence of Sclerotinia borealis, a psychrophilic plant pathogenic fungus.</title>
        <authorList>
            <person name="Mardanov A.V."/>
            <person name="Beletsky A.V."/>
            <person name="Kadnikov V.V."/>
            <person name="Ignatov A.N."/>
            <person name="Ravin N.V."/>
        </authorList>
    </citation>
    <scope>NUCLEOTIDE SEQUENCE [LARGE SCALE GENOMIC DNA]</scope>
    <source>
        <strain evidence="8">F-4157</strain>
    </source>
</reference>
<keyword evidence="2 6" id="KW-0812">Transmembrane</keyword>
<feature type="compositionally biased region" description="Polar residues" evidence="5">
    <location>
        <begin position="8"/>
        <end position="18"/>
    </location>
</feature>
<accession>W9C5K3</accession>
<dbReference type="PANTHER" id="PTHR23294">
    <property type="entry name" value="ET TRANSLATION PRODUCT-RELATED"/>
    <property type="match status" value="1"/>
</dbReference>
<evidence type="ECO:0000313" key="7">
    <source>
        <dbReference type="EMBL" id="ESZ92037.1"/>
    </source>
</evidence>
<dbReference type="Gene3D" id="1.20.1250.20">
    <property type="entry name" value="MFS general substrate transporter like domains"/>
    <property type="match status" value="1"/>
</dbReference>
<dbReference type="AlphaFoldDB" id="W9C5K3"/>
<feature type="transmembrane region" description="Helical" evidence="6">
    <location>
        <begin position="273"/>
        <end position="291"/>
    </location>
</feature>
<proteinExistence type="predicted"/>
<dbReference type="GO" id="GO:0022857">
    <property type="term" value="F:transmembrane transporter activity"/>
    <property type="evidence" value="ECO:0007669"/>
    <property type="project" value="InterPro"/>
</dbReference>
<gene>
    <name evidence="7" type="ORF">SBOR_7584</name>
</gene>
<dbReference type="Pfam" id="PF07690">
    <property type="entry name" value="MFS_1"/>
    <property type="match status" value="1"/>
</dbReference>
<keyword evidence="4 6" id="KW-0472">Membrane</keyword>
<dbReference type="Proteomes" id="UP000019487">
    <property type="component" value="Unassembled WGS sequence"/>
</dbReference>
<evidence type="ECO:0000256" key="1">
    <source>
        <dbReference type="ARBA" id="ARBA00004141"/>
    </source>
</evidence>
<keyword evidence="3 6" id="KW-1133">Transmembrane helix</keyword>
<feature type="compositionally biased region" description="Basic and acidic residues" evidence="5">
    <location>
        <begin position="535"/>
        <end position="546"/>
    </location>
</feature>
<feature type="transmembrane region" description="Helical" evidence="6">
    <location>
        <begin position="218"/>
        <end position="237"/>
    </location>
</feature>
<protein>
    <recommendedName>
        <fullName evidence="9">DUF895 domain membrane protein</fullName>
    </recommendedName>
</protein>
<evidence type="ECO:0000256" key="5">
    <source>
        <dbReference type="SAM" id="MobiDB-lite"/>
    </source>
</evidence>
<dbReference type="HOGENOM" id="CLU_030884_1_2_1"/>
<dbReference type="InterPro" id="IPR011701">
    <property type="entry name" value="MFS"/>
</dbReference>
<feature type="region of interest" description="Disordered" evidence="5">
    <location>
        <begin position="517"/>
        <end position="546"/>
    </location>
</feature>
<evidence type="ECO:0000256" key="4">
    <source>
        <dbReference type="ARBA" id="ARBA00023136"/>
    </source>
</evidence>
<dbReference type="EMBL" id="AYSA01000430">
    <property type="protein sequence ID" value="ESZ92037.1"/>
    <property type="molecule type" value="Genomic_DNA"/>
</dbReference>
<evidence type="ECO:0000313" key="8">
    <source>
        <dbReference type="Proteomes" id="UP000019487"/>
    </source>
</evidence>
<dbReference type="OrthoDB" id="196103at2759"/>
<dbReference type="PANTHER" id="PTHR23294:SF59">
    <property type="entry name" value="UNC93-LIKE PROTEIN C922.05C"/>
    <property type="match status" value="1"/>
</dbReference>
<comment type="subcellular location">
    <subcellularLocation>
        <location evidence="1">Membrane</location>
        <topology evidence="1">Multi-pass membrane protein</topology>
    </subcellularLocation>
</comment>
<dbReference type="SUPFAM" id="SSF103473">
    <property type="entry name" value="MFS general substrate transporter"/>
    <property type="match status" value="1"/>
</dbReference>
<comment type="caution">
    <text evidence="7">The sequence shown here is derived from an EMBL/GenBank/DDBJ whole genome shotgun (WGS) entry which is preliminary data.</text>
</comment>
<name>W9C5K3_SCLBF</name>
<evidence type="ECO:0008006" key="9">
    <source>
        <dbReference type="Google" id="ProtNLM"/>
    </source>
</evidence>
<feature type="transmembrane region" description="Helical" evidence="6">
    <location>
        <begin position="454"/>
        <end position="475"/>
    </location>
</feature>
<evidence type="ECO:0000256" key="2">
    <source>
        <dbReference type="ARBA" id="ARBA00022692"/>
    </source>
</evidence>
<evidence type="ECO:0000256" key="6">
    <source>
        <dbReference type="SAM" id="Phobius"/>
    </source>
</evidence>
<keyword evidence="8" id="KW-1185">Reference proteome</keyword>
<sequence length="546" mass="60189">MADHLNPESATSNHSYYSTATTTQPPAPASVISTPPGWIYKRCRIGRFALPCYASPQIQLVLVALVCFLCVGMYNALSGLGGGGQISAKPADNANSALYSTFSVVGFFAGTFANRLGIRLTLSLGGLGYCVYASSYLCYSHTQNTGYVIFAGALLGVCAGLLWTAQGAIMMSYPPEESKGKYISWFWSIFNLGGVFGALIPLALNIKDTANHVVSDGTYIGFIILMFLGALSALCLCDANKVRRADGSHVILMKNPTWNTEIWGLWYTLRNNVYVFLLFPMFFASNWFYTYQFNGVNGAHFNTRTRALNNILYWFAQILGAFLSGYALDIQRYKRTTRARAGLIVLILLTAAVWGAGYAFQSNVPDRDVTGIIGYEGKMDWTHEDYAAGLVLYIAYGFYDAVWQLSVYWFMGALSNSGRKTANFAGFYKGIQSAGAAIAWRIDAMEYSYMTQFAITWSLLAGSLIVAAPVIFMNIKEVTSLDDDLVDTDLNYADVMPQAILLDQDKQYLANVGHSTSTDTRHQYTSTSDDMELPSFRREKNSEDIA</sequence>
<feature type="compositionally biased region" description="Polar residues" evidence="5">
    <location>
        <begin position="517"/>
        <end position="528"/>
    </location>
</feature>
<feature type="transmembrane region" description="Helical" evidence="6">
    <location>
        <begin position="311"/>
        <end position="329"/>
    </location>
</feature>
<feature type="transmembrane region" description="Helical" evidence="6">
    <location>
        <begin position="185"/>
        <end position="206"/>
    </location>
</feature>
<feature type="transmembrane region" description="Helical" evidence="6">
    <location>
        <begin position="145"/>
        <end position="164"/>
    </location>
</feature>
<evidence type="ECO:0000256" key="3">
    <source>
        <dbReference type="ARBA" id="ARBA00022989"/>
    </source>
</evidence>
<feature type="transmembrane region" description="Helical" evidence="6">
    <location>
        <begin position="341"/>
        <end position="360"/>
    </location>
</feature>
<feature type="transmembrane region" description="Helical" evidence="6">
    <location>
        <begin position="58"/>
        <end position="77"/>
    </location>
</feature>